<accession>A0A3A4AT73</accession>
<dbReference type="AlphaFoldDB" id="A0A3A4AT73"/>
<dbReference type="Gene3D" id="3.40.50.1110">
    <property type="entry name" value="SGNH hydrolase"/>
    <property type="match status" value="1"/>
</dbReference>
<reference evidence="2 3" key="1">
    <citation type="submission" date="2018-09" db="EMBL/GenBank/DDBJ databases">
        <title>YIM 75507 draft genome.</title>
        <authorList>
            <person name="Tang S."/>
            <person name="Feng Y."/>
        </authorList>
    </citation>
    <scope>NUCLEOTIDE SEQUENCE [LARGE SCALE GENOMIC DNA]</scope>
    <source>
        <strain evidence="2 3">YIM 75507</strain>
    </source>
</reference>
<dbReference type="GO" id="GO:0016787">
    <property type="term" value="F:hydrolase activity"/>
    <property type="evidence" value="ECO:0007669"/>
    <property type="project" value="UniProtKB-KW"/>
</dbReference>
<name>A0A3A4AT73_9ACTN</name>
<dbReference type="Pfam" id="PF13472">
    <property type="entry name" value="Lipase_GDSL_2"/>
    <property type="match status" value="1"/>
</dbReference>
<keyword evidence="3" id="KW-1185">Reference proteome</keyword>
<feature type="domain" description="SGNH hydrolase-type esterase" evidence="1">
    <location>
        <begin position="267"/>
        <end position="462"/>
    </location>
</feature>
<keyword evidence="2" id="KW-0378">Hydrolase</keyword>
<dbReference type="Proteomes" id="UP000265768">
    <property type="component" value="Unassembled WGS sequence"/>
</dbReference>
<dbReference type="PANTHER" id="PTHR43784">
    <property type="entry name" value="GDSL-LIKE LIPASE/ACYLHYDROLASE, PUTATIVE (AFU_ORTHOLOGUE AFUA_2G00820)-RELATED"/>
    <property type="match status" value="1"/>
</dbReference>
<gene>
    <name evidence="2" type="ORF">D5H75_29605</name>
</gene>
<evidence type="ECO:0000313" key="3">
    <source>
        <dbReference type="Proteomes" id="UP000265768"/>
    </source>
</evidence>
<dbReference type="OrthoDB" id="1828825at2"/>
<organism evidence="2 3">
    <name type="scientific">Bailinhaonella thermotolerans</name>
    <dbReference type="NCBI Taxonomy" id="1070861"/>
    <lineage>
        <taxon>Bacteria</taxon>
        <taxon>Bacillati</taxon>
        <taxon>Actinomycetota</taxon>
        <taxon>Actinomycetes</taxon>
        <taxon>Streptosporangiales</taxon>
        <taxon>Streptosporangiaceae</taxon>
        <taxon>Bailinhaonella</taxon>
    </lineage>
</organism>
<evidence type="ECO:0000259" key="1">
    <source>
        <dbReference type="Pfam" id="PF13472"/>
    </source>
</evidence>
<dbReference type="PANTHER" id="PTHR43784:SF2">
    <property type="entry name" value="GDSL-LIKE LIPASE_ACYLHYDROLASE, PUTATIVE (AFU_ORTHOLOGUE AFUA_2G00820)-RELATED"/>
    <property type="match status" value="1"/>
</dbReference>
<dbReference type="EMBL" id="QZEY01000015">
    <property type="protein sequence ID" value="RJL24578.1"/>
    <property type="molecule type" value="Genomic_DNA"/>
</dbReference>
<sequence>MCQGRGRWCDRGVGPGTGSGPYRVEGVPVRFTGVGRPGPAVVVAGVLVGVVAAGPAAHARAGETAPGGKAAPGWEAVRSGEAAPARGWVAVWGAAPQRPVAGDGESGPNWSREGFAGESVRQVVRISAGGSRVRIRISNVYGTRPLRVAGAAVGRSAGEARVWPGSTRALRFGGAASTVIPPGREALSDAAPLTTSPLEKLAVTLRFDGATGPATFHRVSTATAYRARGNRLADDAGEAFTRRSASWYHLTGVETSGAGAPRRAVAVFGDSLVDGVGATPGADRTYPDGLAERYAGAGRRVGVVNAGIAGNALLRDSPCFGDRAAKRFRRDVLDRPGVSAVIIHLGGNDIGARKAGNACLRPDPKLSARRLIDAHKALIRAARARGLKAVGVTILPMKGALFPFWSEPGERIRDEVNRWIRTGGAYDEVIDAARVLADPADPDRPRPGHVYADGLHPNDTGYHTLTAATPLTLP</sequence>
<protein>
    <submittedName>
        <fullName evidence="2">SGNH/GDSL hydrolase family protein</fullName>
    </submittedName>
</protein>
<proteinExistence type="predicted"/>
<dbReference type="InterPro" id="IPR036514">
    <property type="entry name" value="SGNH_hydro_sf"/>
</dbReference>
<dbReference type="InterPro" id="IPR013830">
    <property type="entry name" value="SGNH_hydro"/>
</dbReference>
<dbReference type="CDD" id="cd01830">
    <property type="entry name" value="XynE_like"/>
    <property type="match status" value="1"/>
</dbReference>
<dbReference type="InterPro" id="IPR053140">
    <property type="entry name" value="GDSL_Rv0518-like"/>
</dbReference>
<comment type="caution">
    <text evidence="2">The sequence shown here is derived from an EMBL/GenBank/DDBJ whole genome shotgun (WGS) entry which is preliminary data.</text>
</comment>
<evidence type="ECO:0000313" key="2">
    <source>
        <dbReference type="EMBL" id="RJL24578.1"/>
    </source>
</evidence>
<dbReference type="SUPFAM" id="SSF52266">
    <property type="entry name" value="SGNH hydrolase"/>
    <property type="match status" value="1"/>
</dbReference>